<accession>V5L245</accession>
<evidence type="ECO:0000313" key="2">
    <source>
        <dbReference type="EMBL" id="AHA44904.1"/>
    </source>
</evidence>
<dbReference type="AlphaFoldDB" id="V5L245"/>
<reference evidence="3" key="1">
    <citation type="submission" date="2013-08" db="EMBL/GenBank/DDBJ databases">
        <title>Detection of Anaplasma phagocytophilum and variants in ixodid ticks and domestic animals in Hubei, China.</title>
        <authorList>
            <person name="Zhang L."/>
            <person name="Xiong J."/>
            <person name="Li J."/>
            <person name="Zhan J."/>
            <person name="Tan L."/>
        </authorList>
    </citation>
    <scope>NUCLEOTIDE SEQUENCE</scope>
    <source>
        <strain evidence="1">HB-A20</strain>
        <strain evidence="3">HB-MC-C3</strain>
        <strain evidence="2">HB-MC-M6</strain>
        <strain evidence="4">HB-SZ-S9</strain>
    </source>
</reference>
<gene>
    <name evidence="3" type="primary">msp2</name>
</gene>
<dbReference type="EMBL" id="KF569933">
    <property type="protein sequence ID" value="AHA44904.1"/>
    <property type="molecule type" value="Genomic_DNA"/>
</dbReference>
<name>V5L245_ANAPH</name>
<evidence type="ECO:0000313" key="1">
    <source>
        <dbReference type="EMBL" id="AHA44903.1"/>
    </source>
</evidence>
<dbReference type="EMBL" id="KF569935">
    <property type="protein sequence ID" value="AHA44906.1"/>
    <property type="molecule type" value="Genomic_DNA"/>
</dbReference>
<organism evidence="3">
    <name type="scientific">Anaplasma phagocytophilum</name>
    <name type="common">Ehrlichia phagocytophila</name>
    <dbReference type="NCBI Taxonomy" id="948"/>
    <lineage>
        <taxon>Bacteria</taxon>
        <taxon>Pseudomonadati</taxon>
        <taxon>Pseudomonadota</taxon>
        <taxon>Alphaproteobacteria</taxon>
        <taxon>Rickettsiales</taxon>
        <taxon>Anaplasmataceae</taxon>
        <taxon>Anaplasma</taxon>
        <taxon>phagocytophilum group</taxon>
    </lineage>
</organism>
<proteinExistence type="predicted"/>
<evidence type="ECO:0000313" key="3">
    <source>
        <dbReference type="EMBL" id="AHA44905.1"/>
    </source>
</evidence>
<dbReference type="EMBL" id="KF569934">
    <property type="protein sequence ID" value="AHA44905.1"/>
    <property type="molecule type" value="Genomic_DNA"/>
</dbReference>
<protein>
    <submittedName>
        <fullName evidence="3">Major surface protein 2</fullName>
    </submittedName>
</protein>
<feature type="non-terminal residue" evidence="3">
    <location>
        <position position="1"/>
    </location>
</feature>
<sequence>AKELAYDVLTDQTEKLAAALGKVKEPEILAFAKALKASDEALEKELCAFSDGTHSGGDGCYKKDTSKHTAVGIVAIYGEGTNGDGKWPTEKKTSGTGIKGATAVAENIVALPDRDKKIKVAGHLAKTVEGGEVVEIRSVSSTSVMVNACYDLL</sequence>
<dbReference type="EMBL" id="KF569932">
    <property type="protein sequence ID" value="AHA44903.1"/>
    <property type="molecule type" value="Genomic_DNA"/>
</dbReference>
<evidence type="ECO:0000313" key="4">
    <source>
        <dbReference type="EMBL" id="AHA44906.1"/>
    </source>
</evidence>
<feature type="non-terminal residue" evidence="3">
    <location>
        <position position="153"/>
    </location>
</feature>